<comment type="caution">
    <text evidence="2">The sequence shown here is derived from an EMBL/GenBank/DDBJ whole genome shotgun (WGS) entry which is preliminary data.</text>
</comment>
<evidence type="ECO:0000313" key="3">
    <source>
        <dbReference type="Proteomes" id="UP000264445"/>
    </source>
</evidence>
<evidence type="ECO:0000259" key="1">
    <source>
        <dbReference type="SMART" id="SM00387"/>
    </source>
</evidence>
<gene>
    <name evidence="2" type="ORF">DEA61_09525</name>
</gene>
<dbReference type="EMBL" id="DOLB01000140">
    <property type="protein sequence ID" value="HBT50022.1"/>
    <property type="molecule type" value="Genomic_DNA"/>
</dbReference>
<sequence length="144" mass="16001">MIEVNPQDYDIVLKIKDESDIAVSRQMAKNFAQKMDFSLADVTKIATAVSELARNIYRYAKEGYIYIRKKEGGSEKAPAIEILACDRGPGIENVELAISGGYTTSERSLGLGLAGIRRLMDSFHIESEVGKGTVVIVEKRRRVF</sequence>
<proteinExistence type="predicted"/>
<organism evidence="2 3">
    <name type="scientific">Caldanaerobacter subterraneus</name>
    <dbReference type="NCBI Taxonomy" id="911092"/>
    <lineage>
        <taxon>Bacteria</taxon>
        <taxon>Bacillati</taxon>
        <taxon>Bacillota</taxon>
        <taxon>Clostridia</taxon>
        <taxon>Thermoanaerobacterales</taxon>
        <taxon>Thermoanaerobacteraceae</taxon>
        <taxon>Caldanaerobacter</taxon>
    </lineage>
</organism>
<dbReference type="Gene3D" id="3.30.565.10">
    <property type="entry name" value="Histidine kinase-like ATPase, C-terminal domain"/>
    <property type="match status" value="1"/>
</dbReference>
<feature type="domain" description="Histidine kinase/HSP90-like ATPase" evidence="1">
    <location>
        <begin position="40"/>
        <end position="143"/>
    </location>
</feature>
<dbReference type="RefSeq" id="WP_011025412.1">
    <property type="nucleotide sequence ID" value="NZ_DOLB01000140.1"/>
</dbReference>
<protein>
    <submittedName>
        <fullName evidence="2">Anti-sigma regulatory factor</fullName>
    </submittedName>
</protein>
<accession>A0A101E3W9</accession>
<dbReference type="InterPro" id="IPR036890">
    <property type="entry name" value="HATPase_C_sf"/>
</dbReference>
<dbReference type="Proteomes" id="UP000264445">
    <property type="component" value="Unassembled WGS sequence"/>
</dbReference>
<reference evidence="2 3" key="1">
    <citation type="journal article" date="2018" name="Nat. Biotechnol.">
        <title>A standardized bacterial taxonomy based on genome phylogeny substantially revises the tree of life.</title>
        <authorList>
            <person name="Parks D.H."/>
            <person name="Chuvochina M."/>
            <person name="Waite D.W."/>
            <person name="Rinke C."/>
            <person name="Skarshewski A."/>
            <person name="Chaumeil P.A."/>
            <person name="Hugenholtz P."/>
        </authorList>
    </citation>
    <scope>NUCLEOTIDE SEQUENCE [LARGE SCALE GENOMIC DNA]</scope>
    <source>
        <strain evidence="2">UBA12544</strain>
    </source>
</reference>
<dbReference type="SUPFAM" id="SSF55874">
    <property type="entry name" value="ATPase domain of HSP90 chaperone/DNA topoisomerase II/histidine kinase"/>
    <property type="match status" value="1"/>
</dbReference>
<evidence type="ECO:0000313" key="2">
    <source>
        <dbReference type="EMBL" id="HBT50022.1"/>
    </source>
</evidence>
<dbReference type="Pfam" id="PF13581">
    <property type="entry name" value="HATPase_c_2"/>
    <property type="match status" value="1"/>
</dbReference>
<dbReference type="OMA" id="DQSCVKI"/>
<dbReference type="SMART" id="SM00387">
    <property type="entry name" value="HATPase_c"/>
    <property type="match status" value="1"/>
</dbReference>
<dbReference type="InterPro" id="IPR003594">
    <property type="entry name" value="HATPase_dom"/>
</dbReference>
<name>A0A101E3W9_9THEO</name>
<dbReference type="CDD" id="cd16934">
    <property type="entry name" value="HATPase_RsbT-like"/>
    <property type="match status" value="1"/>
</dbReference>
<dbReference type="AlphaFoldDB" id="A0A101E3W9"/>